<name>A0A081NTF8_9BACL</name>
<dbReference type="GO" id="GO:0008757">
    <property type="term" value="F:S-adenosylmethionine-dependent methyltransferase activity"/>
    <property type="evidence" value="ECO:0007669"/>
    <property type="project" value="InterPro"/>
</dbReference>
<feature type="domain" description="Methyltransferase type 11" evidence="1">
    <location>
        <begin position="50"/>
        <end position="146"/>
    </location>
</feature>
<dbReference type="GO" id="GO:0032259">
    <property type="term" value="P:methylation"/>
    <property type="evidence" value="ECO:0007669"/>
    <property type="project" value="UniProtKB-KW"/>
</dbReference>
<dbReference type="Proteomes" id="UP000028123">
    <property type="component" value="Unassembled WGS sequence"/>
</dbReference>
<gene>
    <name evidence="2" type="ORF">ET33_33805</name>
</gene>
<dbReference type="eggNOG" id="COG0500">
    <property type="taxonomic scope" value="Bacteria"/>
</dbReference>
<dbReference type="PANTHER" id="PTHR43591">
    <property type="entry name" value="METHYLTRANSFERASE"/>
    <property type="match status" value="1"/>
</dbReference>
<proteinExistence type="predicted"/>
<sequence length="253" mass="28921">MLKDISKYWTSSSDSYDKAVKAQFRSRRTVSMWTSLLNEGLGDRKGQAVLDMGTGPGFFSILLSRMGHRVTAVDASQGMIETASRNFKAAGVDVKAYLGDASHLHAENDSTFDAVVCRDVVWTLPDPYGAYAEWHRILKPGGTLIVFDGNYLYREEPEKPAPFNKLWYALGWTLILLTELRVRRRSDQDKELLGKLPFVQILRPEADQEALQRAGFRIQEIRRNFTSGYKMTMQRLKYGYQSDRCFMIIAKKE</sequence>
<organism evidence="2 3">
    <name type="scientific">Paenibacillus tyrfis</name>
    <dbReference type="NCBI Taxonomy" id="1501230"/>
    <lineage>
        <taxon>Bacteria</taxon>
        <taxon>Bacillati</taxon>
        <taxon>Bacillota</taxon>
        <taxon>Bacilli</taxon>
        <taxon>Bacillales</taxon>
        <taxon>Paenibacillaceae</taxon>
        <taxon>Paenibacillus</taxon>
    </lineage>
</organism>
<keyword evidence="2" id="KW-0489">Methyltransferase</keyword>
<reference evidence="2 3" key="1">
    <citation type="submission" date="2014-06" db="EMBL/GenBank/DDBJ databases">
        <title>Draft genome sequence of Paenibacillus sp. MSt1.</title>
        <authorList>
            <person name="Aw Y.K."/>
            <person name="Ong K.S."/>
            <person name="Gan H.M."/>
            <person name="Lee S.M."/>
        </authorList>
    </citation>
    <scope>NUCLEOTIDE SEQUENCE [LARGE SCALE GENOMIC DNA]</scope>
    <source>
        <strain evidence="2 3">MSt1</strain>
    </source>
</reference>
<dbReference type="Gene3D" id="3.40.50.150">
    <property type="entry name" value="Vaccinia Virus protein VP39"/>
    <property type="match status" value="1"/>
</dbReference>
<comment type="caution">
    <text evidence="2">The sequence shown here is derived from an EMBL/GenBank/DDBJ whole genome shotgun (WGS) entry which is preliminary data.</text>
</comment>
<evidence type="ECO:0000313" key="3">
    <source>
        <dbReference type="Proteomes" id="UP000028123"/>
    </source>
</evidence>
<dbReference type="OrthoDB" id="43862at2"/>
<dbReference type="EMBL" id="JNVM01000064">
    <property type="protein sequence ID" value="KEQ21731.1"/>
    <property type="molecule type" value="Genomic_DNA"/>
</dbReference>
<dbReference type="RefSeq" id="WP_036693566.1">
    <property type="nucleotide sequence ID" value="NZ_JNVM01000064.1"/>
</dbReference>
<dbReference type="Pfam" id="PF08241">
    <property type="entry name" value="Methyltransf_11"/>
    <property type="match status" value="1"/>
</dbReference>
<keyword evidence="2" id="KW-0808">Transferase</keyword>
<dbReference type="SUPFAM" id="SSF53335">
    <property type="entry name" value="S-adenosyl-L-methionine-dependent methyltransferases"/>
    <property type="match status" value="1"/>
</dbReference>
<dbReference type="AlphaFoldDB" id="A0A081NTF8"/>
<evidence type="ECO:0000313" key="2">
    <source>
        <dbReference type="EMBL" id="KEQ21731.1"/>
    </source>
</evidence>
<dbReference type="InterPro" id="IPR029063">
    <property type="entry name" value="SAM-dependent_MTases_sf"/>
</dbReference>
<evidence type="ECO:0000259" key="1">
    <source>
        <dbReference type="Pfam" id="PF08241"/>
    </source>
</evidence>
<keyword evidence="3" id="KW-1185">Reference proteome</keyword>
<dbReference type="PANTHER" id="PTHR43591:SF24">
    <property type="entry name" value="2-METHOXY-6-POLYPRENYL-1,4-BENZOQUINOL METHYLASE, MITOCHONDRIAL"/>
    <property type="match status" value="1"/>
</dbReference>
<dbReference type="CDD" id="cd02440">
    <property type="entry name" value="AdoMet_MTases"/>
    <property type="match status" value="1"/>
</dbReference>
<protein>
    <submittedName>
        <fullName evidence="2">Methyltransferase type 11</fullName>
    </submittedName>
</protein>
<accession>A0A081NTF8</accession>
<dbReference type="InterPro" id="IPR013216">
    <property type="entry name" value="Methyltransf_11"/>
</dbReference>